<dbReference type="Proteomes" id="UP000023435">
    <property type="component" value="Unassembled WGS sequence"/>
</dbReference>
<accession>A0A108UB35</accession>
<sequence>MIRAARPSVMRIAMHAAAHFIAGRAAPHFSAALRAPA</sequence>
<gene>
    <name evidence="1" type="ORF">AZ78_3387</name>
</gene>
<comment type="caution">
    <text evidence="1">The sequence shown here is derived from an EMBL/GenBank/DDBJ whole genome shotgun (WGS) entry which is preliminary data.</text>
</comment>
<dbReference type="EMBL" id="JAJA02000001">
    <property type="protein sequence ID" value="KWS05834.1"/>
    <property type="molecule type" value="Genomic_DNA"/>
</dbReference>
<dbReference type="AlphaFoldDB" id="A0A108UB35"/>
<name>A0A108UB35_9GAMM</name>
<evidence type="ECO:0000313" key="1">
    <source>
        <dbReference type="EMBL" id="KWS05834.1"/>
    </source>
</evidence>
<keyword evidence="2" id="KW-1185">Reference proteome</keyword>
<protein>
    <submittedName>
        <fullName evidence="1">Uncharacterized protein</fullName>
    </submittedName>
</protein>
<reference evidence="1 2" key="1">
    <citation type="journal article" date="2014" name="Genome Announc.">
        <title>Draft Genome Sequence of Lysobacter capsici AZ78, a Bacterium Antagonistic to Plant-Pathogenic Oomycetes.</title>
        <authorList>
            <person name="Puopolo G."/>
            <person name="Sonego P."/>
            <person name="Engelen K."/>
            <person name="Pertot I."/>
        </authorList>
    </citation>
    <scope>NUCLEOTIDE SEQUENCE [LARGE SCALE GENOMIC DNA]</scope>
    <source>
        <strain evidence="1 2">AZ78</strain>
    </source>
</reference>
<organism evidence="1 2">
    <name type="scientific">Lysobacter capsici AZ78</name>
    <dbReference type="NCBI Taxonomy" id="1444315"/>
    <lineage>
        <taxon>Bacteria</taxon>
        <taxon>Pseudomonadati</taxon>
        <taxon>Pseudomonadota</taxon>
        <taxon>Gammaproteobacteria</taxon>
        <taxon>Lysobacterales</taxon>
        <taxon>Lysobacteraceae</taxon>
        <taxon>Lysobacter</taxon>
    </lineage>
</organism>
<proteinExistence type="predicted"/>
<evidence type="ECO:0000313" key="2">
    <source>
        <dbReference type="Proteomes" id="UP000023435"/>
    </source>
</evidence>